<feature type="compositionally biased region" description="Basic and acidic residues" evidence="1">
    <location>
        <begin position="123"/>
        <end position="166"/>
    </location>
</feature>
<dbReference type="RefSeq" id="XP_003571410.1">
    <property type="nucleotide sequence ID" value="XM_003571362.4"/>
</dbReference>
<dbReference type="PANTHER" id="PTHR36143:SF4">
    <property type="entry name" value="OS08G0177500 PROTEIN"/>
    <property type="match status" value="1"/>
</dbReference>
<keyword evidence="4" id="KW-1185">Reference proteome</keyword>
<dbReference type="AlphaFoldDB" id="A0A0Q3Q0K0"/>
<evidence type="ECO:0000256" key="1">
    <source>
        <dbReference type="SAM" id="MobiDB-lite"/>
    </source>
</evidence>
<dbReference type="GeneID" id="100831555"/>
<reference evidence="2" key="2">
    <citation type="submission" date="2017-06" db="EMBL/GenBank/DDBJ databases">
        <title>WGS assembly of Brachypodium distachyon.</title>
        <authorList>
            <consortium name="The International Brachypodium Initiative"/>
            <person name="Lucas S."/>
            <person name="Harmon-Smith M."/>
            <person name="Lail K."/>
            <person name="Tice H."/>
            <person name="Grimwood J."/>
            <person name="Bruce D."/>
            <person name="Barry K."/>
            <person name="Shu S."/>
            <person name="Lindquist E."/>
            <person name="Wang M."/>
            <person name="Pitluck S."/>
            <person name="Vogel J.P."/>
            <person name="Garvin D.F."/>
            <person name="Mockler T.C."/>
            <person name="Schmutz J."/>
            <person name="Rokhsar D."/>
            <person name="Bevan M.W."/>
        </authorList>
    </citation>
    <scope>NUCLEOTIDE SEQUENCE</scope>
    <source>
        <strain evidence="2">Bd21</strain>
    </source>
</reference>
<feature type="compositionally biased region" description="Polar residues" evidence="1">
    <location>
        <begin position="259"/>
        <end position="268"/>
    </location>
</feature>
<dbReference type="STRING" id="15368.A0A0Q3Q0K0"/>
<feature type="compositionally biased region" description="Basic residues" evidence="1">
    <location>
        <begin position="433"/>
        <end position="444"/>
    </location>
</feature>
<dbReference type="EnsemblPlants" id="KQJ95169">
    <property type="protein sequence ID" value="KQJ95169"/>
    <property type="gene ID" value="BRADI_3g15580v3"/>
</dbReference>
<feature type="region of interest" description="Disordered" evidence="1">
    <location>
        <begin position="370"/>
        <end position="460"/>
    </location>
</feature>
<proteinExistence type="predicted"/>
<feature type="region of interest" description="Disordered" evidence="1">
    <location>
        <begin position="259"/>
        <end position="311"/>
    </location>
</feature>
<gene>
    <name evidence="3" type="primary">LOC100831555</name>
    <name evidence="2" type="ORF">BRADI_3g15580v3</name>
</gene>
<accession>A0A0Q3Q0K0</accession>
<dbReference type="Proteomes" id="UP000008810">
    <property type="component" value="Chromosome 3"/>
</dbReference>
<dbReference type="PANTHER" id="PTHR36143">
    <property type="entry name" value="OS08G0177500 PROTEIN"/>
    <property type="match status" value="1"/>
</dbReference>
<feature type="compositionally biased region" description="Basic and acidic residues" evidence="1">
    <location>
        <begin position="282"/>
        <end position="297"/>
    </location>
</feature>
<feature type="compositionally biased region" description="Basic and acidic residues" evidence="1">
    <location>
        <begin position="370"/>
        <end position="393"/>
    </location>
</feature>
<dbReference type="OrthoDB" id="656845at2759"/>
<dbReference type="Gramene" id="KQJ95169">
    <property type="protein sequence ID" value="KQJ95169"/>
    <property type="gene ID" value="BRADI_3g15580v3"/>
</dbReference>
<sequence>MDGSKYRQKGYGMAGAGNRLPCVLFLLVVLAAAALSVVVMHKAREQRAFAGLLREHDQQAAYLRMLLQKEKAYNKETKRKGEEMKATISSLRTQKTDLKTKLKGLEAIVASLKDMQKELEASLKERESRISQMDEKSRNLHNTQKELEVSLKERDSRIKQMEEKATSHQNTQKKLETSLKEKDRRINQLEEKATTGSNPDQMAALMEILQQKEAELEEIKTRFQDYRANNRKVVTSKSSLAQTNNGNTRPVVVVAGNVTDSRNTTMPATSEEKRSGNTTITESKHEKQKVRSLEQKQVKVTGNTDDDDLQDGTSDLFLDIDDIYGDNHARKPEFPQRNKKFLTNSHVDNQYSGHSLDQDTERVTYNKLLEKENSKADETKNNSTDGHLEKQSKDSLIAASLNRKKEASKEKPGAADVKPKVPVNDDGTQQQNKKQKKKRSRSKKKMADGATINGEGEVTK</sequence>
<dbReference type="FunCoup" id="A0A0Q3Q0K0">
    <property type="interactions" value="365"/>
</dbReference>
<organism evidence="2">
    <name type="scientific">Brachypodium distachyon</name>
    <name type="common">Purple false brome</name>
    <name type="synonym">Trachynia distachya</name>
    <dbReference type="NCBI Taxonomy" id="15368"/>
    <lineage>
        <taxon>Eukaryota</taxon>
        <taxon>Viridiplantae</taxon>
        <taxon>Streptophyta</taxon>
        <taxon>Embryophyta</taxon>
        <taxon>Tracheophyta</taxon>
        <taxon>Spermatophyta</taxon>
        <taxon>Magnoliopsida</taxon>
        <taxon>Liliopsida</taxon>
        <taxon>Poales</taxon>
        <taxon>Poaceae</taxon>
        <taxon>BOP clade</taxon>
        <taxon>Pooideae</taxon>
        <taxon>Stipodae</taxon>
        <taxon>Brachypodieae</taxon>
        <taxon>Brachypodium</taxon>
    </lineage>
</organism>
<name>A0A0Q3Q0K0_BRADI</name>
<reference evidence="3" key="3">
    <citation type="submission" date="2018-08" db="UniProtKB">
        <authorList>
            <consortium name="EnsemblPlants"/>
        </authorList>
    </citation>
    <scope>IDENTIFICATION</scope>
    <source>
        <strain evidence="3">cv. Bd21</strain>
    </source>
</reference>
<feature type="region of interest" description="Disordered" evidence="1">
    <location>
        <begin position="123"/>
        <end position="183"/>
    </location>
</feature>
<evidence type="ECO:0000313" key="4">
    <source>
        <dbReference type="Proteomes" id="UP000008810"/>
    </source>
</evidence>
<evidence type="ECO:0000313" key="2">
    <source>
        <dbReference type="EMBL" id="KQJ95169.1"/>
    </source>
</evidence>
<evidence type="ECO:0000313" key="3">
    <source>
        <dbReference type="EnsemblPlants" id="KQJ95169"/>
    </source>
</evidence>
<protein>
    <recommendedName>
        <fullName evidence="5">Lebercilin domain-containing protein</fullName>
    </recommendedName>
</protein>
<dbReference type="KEGG" id="bdi:100831555"/>
<dbReference type="EMBL" id="CM000882">
    <property type="protein sequence ID" value="KQJ95169.1"/>
    <property type="molecule type" value="Genomic_DNA"/>
</dbReference>
<dbReference type="ExpressionAtlas" id="A0A0Q3Q0K0">
    <property type="expression patterns" value="baseline"/>
</dbReference>
<evidence type="ECO:0008006" key="5">
    <source>
        <dbReference type="Google" id="ProtNLM"/>
    </source>
</evidence>
<feature type="compositionally biased region" description="Basic and acidic residues" evidence="1">
    <location>
        <begin position="403"/>
        <end position="419"/>
    </location>
</feature>
<feature type="compositionally biased region" description="Basic and acidic residues" evidence="1">
    <location>
        <begin position="173"/>
        <end position="183"/>
    </location>
</feature>
<reference evidence="2 3" key="1">
    <citation type="journal article" date="2010" name="Nature">
        <title>Genome sequencing and analysis of the model grass Brachypodium distachyon.</title>
        <authorList>
            <consortium name="International Brachypodium Initiative"/>
        </authorList>
    </citation>
    <scope>NUCLEOTIDE SEQUENCE [LARGE SCALE GENOMIC DNA]</scope>
    <source>
        <strain evidence="2 3">Bd21</strain>
    </source>
</reference>